<dbReference type="GO" id="GO:0005829">
    <property type="term" value="C:cytosol"/>
    <property type="evidence" value="ECO:0007669"/>
    <property type="project" value="TreeGrafter"/>
</dbReference>
<comment type="similarity">
    <text evidence="3">Belongs to the glycosyltransferase 9 family.</text>
</comment>
<dbReference type="InterPro" id="IPR051199">
    <property type="entry name" value="LPS_LOS_Heptosyltrfase"/>
</dbReference>
<dbReference type="NCBIfam" id="TIGR02195">
    <property type="entry name" value="heptsyl_trn_II"/>
    <property type="match status" value="1"/>
</dbReference>
<evidence type="ECO:0000313" key="6">
    <source>
        <dbReference type="EMBL" id="EFK96354.1"/>
    </source>
</evidence>
<accession>D9PJA6</accession>
<dbReference type="PANTHER" id="PTHR30160:SF7">
    <property type="entry name" value="ADP-HEPTOSE--LPS HEPTOSYLTRANSFERASE 2"/>
    <property type="match status" value="1"/>
</dbReference>
<dbReference type="Gene3D" id="3.40.50.2000">
    <property type="entry name" value="Glycogen Phosphorylase B"/>
    <property type="match status" value="2"/>
</dbReference>
<sequence>MFDTSCKNLLVRGVNWIGDGVMTLPALKALRKALPGTKISLLVKPWVSPVFEKNPDIDEIIPYGDTHKGLIGKTRLAWVLHKKNFCSAILLQNAFDAAFVTFLAGIKNRIGYNRDGRGFLLTTSVPVPKNKDSAHQIYYYLNLLDQIGIHAAYTAPYLYLGIDERLSARTALNGLKRPVLGINPGATYGSAKRWFPDRFAEIVDWFISDTGGSAVIFGSASETSIADEICKKVIPEFRAPDSLLSLAGRTSLRELVSFIAECDVFVTNDSGPLHLAYAVRTPLAAIFGSTDPSLTGPPDGGDGSVIIQPDLPCSPCFERTCKITTYNACMR</sequence>
<evidence type="ECO:0000256" key="3">
    <source>
        <dbReference type="ARBA" id="ARBA00043995"/>
    </source>
</evidence>
<dbReference type="GO" id="GO:0008713">
    <property type="term" value="F:ADP-heptose-lipopolysaccharide heptosyltransferase activity"/>
    <property type="evidence" value="ECO:0007669"/>
    <property type="project" value="UniProtKB-EC"/>
</dbReference>
<dbReference type="InterPro" id="IPR011910">
    <property type="entry name" value="RfaF"/>
</dbReference>
<dbReference type="SUPFAM" id="SSF53756">
    <property type="entry name" value="UDP-Glycosyltransferase/glycogen phosphorylase"/>
    <property type="match status" value="1"/>
</dbReference>
<comment type="caution">
    <text evidence="6">The sequence shown here is derived from an EMBL/GenBank/DDBJ whole genome shotgun (WGS) entry which is preliminary data.</text>
</comment>
<reference evidence="6" key="1">
    <citation type="submission" date="2010-07" db="EMBL/GenBank/DDBJ databases">
        <authorList>
            <consortium name="CONSOLIDER consortium CSD2007-00005"/>
            <person name="Guazzaroni M.-E."/>
            <person name="Richter M."/>
            <person name="Garcia-Salamanca A."/>
            <person name="Yarza P."/>
            <person name="Ferrer M."/>
        </authorList>
    </citation>
    <scope>NUCLEOTIDE SEQUENCE</scope>
</reference>
<keyword evidence="2 6" id="KW-0808">Transferase</keyword>
<gene>
    <name evidence="6" type="primary">rfaF</name>
    <name evidence="6" type="ORF">LDC_1615</name>
</gene>
<evidence type="ECO:0000256" key="1">
    <source>
        <dbReference type="ARBA" id="ARBA00022676"/>
    </source>
</evidence>
<dbReference type="GO" id="GO:0009244">
    <property type="term" value="P:lipopolysaccharide core region biosynthetic process"/>
    <property type="evidence" value="ECO:0007669"/>
    <property type="project" value="TreeGrafter"/>
</dbReference>
<dbReference type="InterPro" id="IPR002201">
    <property type="entry name" value="Glyco_trans_9"/>
</dbReference>
<dbReference type="PANTHER" id="PTHR30160">
    <property type="entry name" value="TETRAACYLDISACCHARIDE 4'-KINASE-RELATED"/>
    <property type="match status" value="1"/>
</dbReference>
<evidence type="ECO:0000256" key="5">
    <source>
        <dbReference type="ARBA" id="ARBA00047503"/>
    </source>
</evidence>
<evidence type="ECO:0000256" key="2">
    <source>
        <dbReference type="ARBA" id="ARBA00022679"/>
    </source>
</evidence>
<evidence type="ECO:0000256" key="4">
    <source>
        <dbReference type="ARBA" id="ARBA00044042"/>
    </source>
</evidence>
<keyword evidence="1" id="KW-0328">Glycosyltransferase</keyword>
<dbReference type="EMBL" id="ADZX01000507">
    <property type="protein sequence ID" value="EFK96354.1"/>
    <property type="molecule type" value="Genomic_DNA"/>
</dbReference>
<dbReference type="CDD" id="cd03789">
    <property type="entry name" value="GT9_LPS_heptosyltransferase"/>
    <property type="match status" value="1"/>
</dbReference>
<dbReference type="AlphaFoldDB" id="D9PJA6"/>
<dbReference type="Pfam" id="PF01075">
    <property type="entry name" value="Glyco_transf_9"/>
    <property type="match status" value="1"/>
</dbReference>
<comment type="catalytic activity">
    <reaction evidence="5">
        <text>an L-alpha-D-Hep-(1-&gt;5)-[alpha-Kdo-(2-&gt;4)]-alpha-Kdo-(2-&gt;6)-lipid A + ADP-L-glycero-beta-D-manno-heptose = an L-alpha-D-Hep-(1-&gt;3)-L-alpha-D-Hep-(1-&gt;5)-[alpha-Kdo-(2-&gt;4)]-alpha-Kdo-(2-&gt;6)-lipid A + ADP + H(+)</text>
        <dbReference type="Rhea" id="RHEA:74071"/>
        <dbReference type="ChEBI" id="CHEBI:15378"/>
        <dbReference type="ChEBI" id="CHEBI:61506"/>
        <dbReference type="ChEBI" id="CHEBI:193068"/>
        <dbReference type="ChEBI" id="CHEBI:193069"/>
        <dbReference type="ChEBI" id="CHEBI:456216"/>
        <dbReference type="EC" id="2.4.99.24"/>
    </reaction>
</comment>
<name>D9PJA6_9ZZZZ</name>
<protein>
    <recommendedName>
        <fullName evidence="4">lipopolysaccharide heptosyltransferase II</fullName>
        <ecNumber evidence="4">2.4.99.24</ecNumber>
    </recommendedName>
</protein>
<organism evidence="6">
    <name type="scientific">sediment metagenome</name>
    <dbReference type="NCBI Taxonomy" id="749907"/>
    <lineage>
        <taxon>unclassified sequences</taxon>
        <taxon>metagenomes</taxon>
        <taxon>ecological metagenomes</taxon>
    </lineage>
</organism>
<dbReference type="EC" id="2.4.99.24" evidence="4"/>
<proteinExistence type="inferred from homology"/>
<reference evidence="6" key="2">
    <citation type="journal article" date="2011" name="Microb. Ecol.">
        <title>Taxonomic and Functional Metagenomic Profiling of the Microbial Community in the Anoxic Sediment of a Sub-saline Shallow Lake (Laguna de Carrizo, Central Spain).</title>
        <authorList>
            <person name="Ferrer M."/>
            <person name="Guazzaroni M.E."/>
            <person name="Richter M."/>
            <person name="Garcia-Salamanca A."/>
            <person name="Yarza P."/>
            <person name="Suarez-Suarez A."/>
            <person name="Solano J."/>
            <person name="Alcaide M."/>
            <person name="van Dillewijn P."/>
            <person name="Molina-Henares M.A."/>
            <person name="Lopez-Cortes N."/>
            <person name="Al-Ramahi Y."/>
            <person name="Guerrero C."/>
            <person name="Acosta A."/>
            <person name="de Eugenio L.I."/>
            <person name="Martinez V."/>
            <person name="Marques S."/>
            <person name="Rojo F."/>
            <person name="Santero E."/>
            <person name="Genilloud O."/>
            <person name="Perez-Perez J."/>
            <person name="Rossello-Mora R."/>
            <person name="Ramos J.L."/>
        </authorList>
    </citation>
    <scope>NUCLEOTIDE SEQUENCE</scope>
</reference>